<dbReference type="KEGG" id="eiv:EIN_290450"/>
<organism evidence="1 2">
    <name type="scientific">Entamoeba invadens IP1</name>
    <dbReference type="NCBI Taxonomy" id="370355"/>
    <lineage>
        <taxon>Eukaryota</taxon>
        <taxon>Amoebozoa</taxon>
        <taxon>Evosea</taxon>
        <taxon>Archamoebae</taxon>
        <taxon>Mastigamoebida</taxon>
        <taxon>Entamoebidae</taxon>
        <taxon>Entamoeba</taxon>
    </lineage>
</organism>
<gene>
    <name evidence="1" type="ORF">EIN_290450</name>
</gene>
<dbReference type="InterPro" id="IPR006553">
    <property type="entry name" value="Leu-rich_rpt_Cys-con_subtyp"/>
</dbReference>
<dbReference type="RefSeq" id="XP_004185963.1">
    <property type="nucleotide sequence ID" value="XM_004185915.1"/>
</dbReference>
<proteinExistence type="predicted"/>
<sequence length="666" mass="74031">MATPSAFSSRFSRTKQSSLNFPSRPFFLESSAESLIPSLSEIVLNSFERFQSNFSMNQSHAPITLPPVLATKLVKKVSNNPKATEQDLNLILYRIFVGGTRLISVDINGTHLLTKVTCLNMFQLCQNVHISTLDISNANCSSSESLSVMLSSLKYLKFLNADSCVAFDDKCLQTLATIKAPIEVLSLSNCPKITDAGILFLNSYSNLQSFKGNNLRLTSSSFCVLKNLKELELFGCQNLDDFSLEKISMQNPNLLFVSLGNARISDFALQKFVQRLNPNLEHLNLSGCSQASNLTLAQLFDSQFSLKYLNLSGCFNLNGEKILETYHPMFRGTLFRWMENLRYLNLSACIQFSNEFIGTILTATPQVTTLILDDTFVADNSLEDFVNATILFNETIRRSLHTPGAKIKPFSISLKRCTKITDRAFGALFKERGNDLTSLNISNSVSLSPLSLAILSLNSNSLTAFYASNNDFIPEISWVKFVANCKYLKTVFVSNNRGITNTVLSQIAISCPQISNLDISSCVCLNEYSAGIIAQMRSLQYLDISFDSTIGENGIRKIANYLLRLNYFALQGICINDGYIFIEQAEFLNTLKLNFSQNCSDDLLRNIAAYCPFLSNIELRMCTQITDNGVDLLLQKCNKIGNITLGGTSVSKLKMIQLVNMGLFVA</sequence>
<evidence type="ECO:0000313" key="2">
    <source>
        <dbReference type="Proteomes" id="UP000014680"/>
    </source>
</evidence>
<dbReference type="GO" id="GO:0019005">
    <property type="term" value="C:SCF ubiquitin ligase complex"/>
    <property type="evidence" value="ECO:0007669"/>
    <property type="project" value="TreeGrafter"/>
</dbReference>
<keyword evidence="2" id="KW-1185">Reference proteome</keyword>
<dbReference type="SMART" id="SM00367">
    <property type="entry name" value="LRR_CC"/>
    <property type="match status" value="11"/>
</dbReference>
<dbReference type="Proteomes" id="UP000014680">
    <property type="component" value="Unassembled WGS sequence"/>
</dbReference>
<dbReference type="EMBL" id="KB206947">
    <property type="protein sequence ID" value="ELP86617.1"/>
    <property type="molecule type" value="Genomic_DNA"/>
</dbReference>
<dbReference type="VEuPathDB" id="AmoebaDB:EIN_290450"/>
<evidence type="ECO:0000313" key="1">
    <source>
        <dbReference type="EMBL" id="ELP86617.1"/>
    </source>
</evidence>
<dbReference type="InterPro" id="IPR032675">
    <property type="entry name" value="LRR_dom_sf"/>
</dbReference>
<dbReference type="OMA" id="SINLWYC"/>
<dbReference type="GeneID" id="14885593"/>
<protein>
    <submittedName>
        <fullName evidence="1">F-box/LRR-repeat protein, putative</fullName>
    </submittedName>
</protein>
<dbReference type="Gene3D" id="3.80.10.10">
    <property type="entry name" value="Ribonuclease Inhibitor"/>
    <property type="match status" value="2"/>
</dbReference>
<dbReference type="GO" id="GO:0031146">
    <property type="term" value="P:SCF-dependent proteasomal ubiquitin-dependent protein catabolic process"/>
    <property type="evidence" value="ECO:0007669"/>
    <property type="project" value="TreeGrafter"/>
</dbReference>
<dbReference type="SUPFAM" id="SSF52047">
    <property type="entry name" value="RNI-like"/>
    <property type="match status" value="2"/>
</dbReference>
<reference evidence="1 2" key="1">
    <citation type="submission" date="2012-10" db="EMBL/GenBank/DDBJ databases">
        <authorList>
            <person name="Zafar N."/>
            <person name="Inman J."/>
            <person name="Hall N."/>
            <person name="Lorenzi H."/>
            <person name="Caler E."/>
        </authorList>
    </citation>
    <scope>NUCLEOTIDE SEQUENCE [LARGE SCALE GENOMIC DNA]</scope>
    <source>
        <strain evidence="1 2">IP1</strain>
    </source>
</reference>
<accession>L7FLB7</accession>
<dbReference type="OrthoDB" id="550575at2759"/>
<dbReference type="PANTHER" id="PTHR13318">
    <property type="entry name" value="PARTNER OF PAIRED, ISOFORM B-RELATED"/>
    <property type="match status" value="1"/>
</dbReference>
<dbReference type="AlphaFoldDB" id="L7FLB7"/>
<name>L7FLB7_ENTIV</name>